<protein>
    <submittedName>
        <fullName evidence="2">Uncharacterized protein</fullName>
    </submittedName>
</protein>
<dbReference type="AlphaFoldDB" id="A0ABD2C093"/>
<reference evidence="2 3" key="1">
    <citation type="journal article" date="2024" name="Ann. Entomol. Soc. Am.">
        <title>Genomic analyses of the southern and eastern yellowjacket wasps (Hymenoptera: Vespidae) reveal evolutionary signatures of social life.</title>
        <authorList>
            <person name="Catto M.A."/>
            <person name="Caine P.B."/>
            <person name="Orr S.E."/>
            <person name="Hunt B.G."/>
            <person name="Goodisman M.A.D."/>
        </authorList>
    </citation>
    <scope>NUCLEOTIDE SEQUENCE [LARGE SCALE GENOMIC DNA]</scope>
    <source>
        <strain evidence="2">232</strain>
        <tissue evidence="2">Head and thorax</tissue>
    </source>
</reference>
<keyword evidence="3" id="KW-1185">Reference proteome</keyword>
<evidence type="ECO:0000313" key="3">
    <source>
        <dbReference type="Proteomes" id="UP001607303"/>
    </source>
</evidence>
<feature type="compositionally biased region" description="Low complexity" evidence="1">
    <location>
        <begin position="23"/>
        <end position="60"/>
    </location>
</feature>
<name>A0ABD2C093_VESMC</name>
<dbReference type="EMBL" id="JAYRBN010000063">
    <property type="protein sequence ID" value="KAL2738441.1"/>
    <property type="molecule type" value="Genomic_DNA"/>
</dbReference>
<feature type="region of interest" description="Disordered" evidence="1">
    <location>
        <begin position="14"/>
        <end position="60"/>
    </location>
</feature>
<evidence type="ECO:0000256" key="1">
    <source>
        <dbReference type="SAM" id="MobiDB-lite"/>
    </source>
</evidence>
<dbReference type="Proteomes" id="UP001607303">
    <property type="component" value="Unassembled WGS sequence"/>
</dbReference>
<sequence length="199" mass="21757">MLMMTIRNVKTTSTTMCIGTRANSTTTSSSNSNSSSNSSRSSSSRSSSSSSSSSTSSSKSSSNVVGVAVVLGIGYGRIFSASIRDLIQVLDDDNDPIENRAIKWNGSVRHLHGEHHCGPILRRVNELQRSEDYSCTIEEARFISGQKKTQLNCSTCETIVMHRSNNLSSPANYPISSYLIRTNQSLNFTSRIIPNDLRH</sequence>
<gene>
    <name evidence="2" type="ORF">V1477_011800</name>
</gene>
<proteinExistence type="predicted"/>
<evidence type="ECO:0000313" key="2">
    <source>
        <dbReference type="EMBL" id="KAL2738441.1"/>
    </source>
</evidence>
<comment type="caution">
    <text evidence="2">The sequence shown here is derived from an EMBL/GenBank/DDBJ whole genome shotgun (WGS) entry which is preliminary data.</text>
</comment>
<accession>A0ABD2C093</accession>
<organism evidence="2 3">
    <name type="scientific">Vespula maculifrons</name>
    <name type="common">Eastern yellow jacket</name>
    <name type="synonym">Wasp</name>
    <dbReference type="NCBI Taxonomy" id="7453"/>
    <lineage>
        <taxon>Eukaryota</taxon>
        <taxon>Metazoa</taxon>
        <taxon>Ecdysozoa</taxon>
        <taxon>Arthropoda</taxon>
        <taxon>Hexapoda</taxon>
        <taxon>Insecta</taxon>
        <taxon>Pterygota</taxon>
        <taxon>Neoptera</taxon>
        <taxon>Endopterygota</taxon>
        <taxon>Hymenoptera</taxon>
        <taxon>Apocrita</taxon>
        <taxon>Aculeata</taxon>
        <taxon>Vespoidea</taxon>
        <taxon>Vespidae</taxon>
        <taxon>Vespinae</taxon>
        <taxon>Vespula</taxon>
    </lineage>
</organism>